<dbReference type="Pfam" id="PF01135">
    <property type="entry name" value="PCMT"/>
    <property type="match status" value="1"/>
</dbReference>
<keyword evidence="1 4" id="KW-0489">Methyltransferase</keyword>
<dbReference type="InterPro" id="IPR029063">
    <property type="entry name" value="SAM-dependent_MTases_sf"/>
</dbReference>
<keyword evidence="5" id="KW-0812">Transmembrane</keyword>
<dbReference type="Gene3D" id="2.70.160.11">
    <property type="entry name" value="Hnrnp arginine n-methyltransferase1"/>
    <property type="match status" value="2"/>
</dbReference>
<sequence length="802" mass="91426">MQLEIVIDYCYRCLKSLRVQVMRWCAERPAISLVLVILFTIILLPLITATVLIPFAILLDLSHFLATKESTLRTNSKMAARVPSLRELKKKSNSLLHLKNAKQACVNSDYAEAYENFVLYFESLTDPLDSTAAVQKIFTKLVCKMGMILEETCNIEELLKCYIQALNFFPDNFVILSNLGAYMFKNAEIDIARRYLERAVNVNKNYLPAEINLMHVKWHQIPRWHFRMLNDKHRNIAYEKAISTQVNTGYKNVLDIGAGCGFLSLCAARHAGTTVTAIEENKQLANMCKDIMKANEVSNVNVLQCYSTHFSESPVECNLLVTEVFDVALFGERALETIAHASTVLCTENDYKIIPCKAKVYLTGISSEELHAKHRCTLPRSIQLLNLDNLEITEQDLEPYEAENLSDFDVSYLTDKQEIFNIDFYDSNQILQILDESEAQRVHLKCNQAGTIHALAVWFDLGLTADVSITTDPLNDDRVTCWEQAVVHLDRPVKVTAGDVLAVDVSMKNCRLKIELAEDGVVDRDRRFKVTKEVVSFLNDDSLVESIGRLAERLAHANLTVVDYNVFPLLGFLMAKRNCTVFHSIKNNCDRALFERILDLNDIPKERFHILDEFVLDASEHDCLFFCDVISRDGLLESSGFEMMEPHGRSVKIPQSITAHVQLVHSLYVERCNLVMDENVLDFRIGEFINDYSGYEHPNLEKLQYTAHSEPIKFPLAGDGTATSRVTVNREGIVNALYVWYDVQLHDDIVFSTKNSTHYKKVCFFFKEKAKVQVGDNFTVKMQLDGSYVKIFLEEKEISDIK</sequence>
<evidence type="ECO:0000256" key="3">
    <source>
        <dbReference type="ARBA" id="ARBA00022691"/>
    </source>
</evidence>
<dbReference type="PANTHER" id="PTHR11006">
    <property type="entry name" value="PROTEIN ARGININE N-METHYLTRANSFERASE"/>
    <property type="match status" value="1"/>
</dbReference>
<dbReference type="PANTHER" id="PTHR11006:SF60">
    <property type="entry name" value="PROTEIN ARGININE N-METHYLTRANSFERASE 9"/>
    <property type="match status" value="1"/>
</dbReference>
<keyword evidence="5" id="KW-0472">Membrane</keyword>
<feature type="transmembrane region" description="Helical" evidence="5">
    <location>
        <begin position="30"/>
        <end position="59"/>
    </location>
</feature>
<dbReference type="GO" id="GO:0042054">
    <property type="term" value="F:histone methyltransferase activity"/>
    <property type="evidence" value="ECO:0007669"/>
    <property type="project" value="TreeGrafter"/>
</dbReference>
<dbReference type="GO" id="GO:0005634">
    <property type="term" value="C:nucleus"/>
    <property type="evidence" value="ECO:0007669"/>
    <property type="project" value="TreeGrafter"/>
</dbReference>
<evidence type="ECO:0000313" key="8">
    <source>
        <dbReference type="Proteomes" id="UP001153737"/>
    </source>
</evidence>
<evidence type="ECO:0000259" key="6">
    <source>
        <dbReference type="Pfam" id="PF22528"/>
    </source>
</evidence>
<dbReference type="SUPFAM" id="SSF48452">
    <property type="entry name" value="TPR-like"/>
    <property type="match status" value="1"/>
</dbReference>
<gene>
    <name evidence="7" type="ORF">PHAECO_LOCUS9808</name>
</gene>
<dbReference type="AlphaFoldDB" id="A0A9P0GPX9"/>
<dbReference type="InterPro" id="IPR011990">
    <property type="entry name" value="TPR-like_helical_dom_sf"/>
</dbReference>
<protein>
    <recommendedName>
        <fullName evidence="6">Protein arginine N-methyltransferase domain-containing protein</fullName>
    </recommendedName>
</protein>
<dbReference type="Pfam" id="PF22528">
    <property type="entry name" value="PRMT_C"/>
    <property type="match status" value="1"/>
</dbReference>
<dbReference type="Gene3D" id="3.40.50.150">
    <property type="entry name" value="Vaccinia Virus protein VP39"/>
    <property type="match status" value="1"/>
</dbReference>
<accession>A0A9P0GPX9</accession>
<evidence type="ECO:0000256" key="1">
    <source>
        <dbReference type="ARBA" id="ARBA00022603"/>
    </source>
</evidence>
<dbReference type="Proteomes" id="UP001153737">
    <property type="component" value="Chromosome 6"/>
</dbReference>
<keyword evidence="5" id="KW-1133">Transmembrane helix</keyword>
<reference evidence="7" key="1">
    <citation type="submission" date="2022-01" db="EMBL/GenBank/DDBJ databases">
        <authorList>
            <person name="King R."/>
        </authorList>
    </citation>
    <scope>NUCLEOTIDE SEQUENCE</scope>
</reference>
<keyword evidence="3 4" id="KW-0949">S-adenosyl-L-methionine</keyword>
<feature type="domain" description="Protein arginine N-methyltransferase" evidence="6">
    <location>
        <begin position="411"/>
        <end position="509"/>
    </location>
</feature>
<dbReference type="PROSITE" id="PS51678">
    <property type="entry name" value="SAM_MT_PRMT"/>
    <property type="match status" value="1"/>
</dbReference>
<reference evidence="7" key="2">
    <citation type="submission" date="2022-10" db="EMBL/GenBank/DDBJ databases">
        <authorList>
            <consortium name="ENA_rothamsted_submissions"/>
            <consortium name="culmorum"/>
            <person name="King R."/>
        </authorList>
    </citation>
    <scope>NUCLEOTIDE SEQUENCE</scope>
</reference>
<dbReference type="InterPro" id="IPR055135">
    <property type="entry name" value="PRMT_dom"/>
</dbReference>
<keyword evidence="8" id="KW-1185">Reference proteome</keyword>
<dbReference type="CDD" id="cd02440">
    <property type="entry name" value="AdoMet_MTases"/>
    <property type="match status" value="1"/>
</dbReference>
<dbReference type="SUPFAM" id="SSF53335">
    <property type="entry name" value="S-adenosyl-L-methionine-dependent methyltransferases"/>
    <property type="match status" value="1"/>
</dbReference>
<evidence type="ECO:0000256" key="5">
    <source>
        <dbReference type="SAM" id="Phobius"/>
    </source>
</evidence>
<evidence type="ECO:0000256" key="4">
    <source>
        <dbReference type="PROSITE-ProRule" id="PRU01015"/>
    </source>
</evidence>
<evidence type="ECO:0000313" key="7">
    <source>
        <dbReference type="EMBL" id="CAH1174194.1"/>
    </source>
</evidence>
<dbReference type="EMBL" id="OU896712">
    <property type="protein sequence ID" value="CAH1174194.1"/>
    <property type="molecule type" value="Genomic_DNA"/>
</dbReference>
<organism evidence="7 8">
    <name type="scientific">Phaedon cochleariae</name>
    <name type="common">Mustard beetle</name>
    <dbReference type="NCBI Taxonomy" id="80249"/>
    <lineage>
        <taxon>Eukaryota</taxon>
        <taxon>Metazoa</taxon>
        <taxon>Ecdysozoa</taxon>
        <taxon>Arthropoda</taxon>
        <taxon>Hexapoda</taxon>
        <taxon>Insecta</taxon>
        <taxon>Pterygota</taxon>
        <taxon>Neoptera</taxon>
        <taxon>Endopterygota</taxon>
        <taxon>Coleoptera</taxon>
        <taxon>Polyphaga</taxon>
        <taxon>Cucujiformia</taxon>
        <taxon>Chrysomeloidea</taxon>
        <taxon>Chrysomelidae</taxon>
        <taxon>Chrysomelinae</taxon>
        <taxon>Chrysomelini</taxon>
        <taxon>Phaedon</taxon>
    </lineage>
</organism>
<dbReference type="GO" id="GO:0032259">
    <property type="term" value="P:methylation"/>
    <property type="evidence" value="ECO:0007669"/>
    <property type="project" value="UniProtKB-KW"/>
</dbReference>
<dbReference type="InterPro" id="IPR025799">
    <property type="entry name" value="Arg_MeTrfase"/>
</dbReference>
<name>A0A9P0GPX9_PHACE</name>
<evidence type="ECO:0000256" key="2">
    <source>
        <dbReference type="ARBA" id="ARBA00022679"/>
    </source>
</evidence>
<proteinExistence type="predicted"/>
<dbReference type="OrthoDB" id="5980806at2759"/>
<keyword evidence="2 4" id="KW-0808">Transferase</keyword>
<dbReference type="Gene3D" id="1.25.40.10">
    <property type="entry name" value="Tetratricopeptide repeat domain"/>
    <property type="match status" value="1"/>
</dbReference>
<dbReference type="GO" id="GO:0016274">
    <property type="term" value="F:protein-arginine N-methyltransferase activity"/>
    <property type="evidence" value="ECO:0007669"/>
    <property type="project" value="InterPro"/>
</dbReference>
<feature type="non-terminal residue" evidence="7">
    <location>
        <position position="802"/>
    </location>
</feature>